<dbReference type="EMBL" id="JAIEZQ010000002">
    <property type="protein sequence ID" value="MBY9075018.1"/>
    <property type="molecule type" value="Genomic_DNA"/>
</dbReference>
<evidence type="ECO:0000256" key="1">
    <source>
        <dbReference type="ARBA" id="ARBA00004843"/>
    </source>
</evidence>
<dbReference type="Gene3D" id="3.90.110.10">
    <property type="entry name" value="Lactate dehydrogenase/glycoside hydrolase, family 4, C-terminal"/>
    <property type="match status" value="1"/>
</dbReference>
<dbReference type="InterPro" id="IPR001236">
    <property type="entry name" value="Lactate/malate_DH_N"/>
</dbReference>
<feature type="binding site" evidence="7">
    <location>
        <begin position="77"/>
        <end position="78"/>
    </location>
    <ligand>
        <name>NAD(+)</name>
        <dbReference type="ChEBI" id="CHEBI:57540"/>
    </ligand>
</feature>
<dbReference type="InterPro" id="IPR011304">
    <property type="entry name" value="L-lactate_DH"/>
</dbReference>
<dbReference type="SUPFAM" id="SSF51735">
    <property type="entry name" value="NAD(P)-binding Rossmann-fold domains"/>
    <property type="match status" value="1"/>
</dbReference>
<feature type="domain" description="Lactate/malate dehydrogenase N-terminal" evidence="8">
    <location>
        <begin position="1"/>
        <end position="140"/>
    </location>
</feature>
<feature type="binding site" evidence="7">
    <location>
        <position position="32"/>
    </location>
    <ligand>
        <name>NAD(+)</name>
        <dbReference type="ChEBI" id="CHEBI:57540"/>
    </ligand>
</feature>
<dbReference type="PIRSF" id="PIRSF000102">
    <property type="entry name" value="Lac_mal_DH"/>
    <property type="match status" value="1"/>
</dbReference>
<keyword evidence="7" id="KW-0963">Cytoplasm</keyword>
<dbReference type="Pfam" id="PF02866">
    <property type="entry name" value="Ldh_1_C"/>
    <property type="match status" value="1"/>
</dbReference>
<comment type="catalytic activity">
    <reaction evidence="6 7">
        <text>(S)-lactate + NAD(+) = pyruvate + NADH + H(+)</text>
        <dbReference type="Rhea" id="RHEA:23444"/>
        <dbReference type="ChEBI" id="CHEBI:15361"/>
        <dbReference type="ChEBI" id="CHEBI:15378"/>
        <dbReference type="ChEBI" id="CHEBI:16651"/>
        <dbReference type="ChEBI" id="CHEBI:57540"/>
        <dbReference type="ChEBI" id="CHEBI:57945"/>
        <dbReference type="EC" id="1.1.1.27"/>
    </reaction>
</comment>
<dbReference type="Proteomes" id="UP000754710">
    <property type="component" value="Unassembled WGS sequence"/>
</dbReference>
<accession>A0ABS7RIY6</accession>
<dbReference type="PROSITE" id="PS00064">
    <property type="entry name" value="L_LDH"/>
    <property type="match status" value="1"/>
</dbReference>
<comment type="function">
    <text evidence="7">Catalyzes the conversion of lactate to pyruvate.</text>
</comment>
<comment type="similarity">
    <text evidence="2 7">Belongs to the LDH/MDH superfamily. LDH family.</text>
</comment>
<organism evidence="10 11">
    <name type="scientific">Nocardioides jiangsuensis</name>
    <dbReference type="NCBI Taxonomy" id="2866161"/>
    <lineage>
        <taxon>Bacteria</taxon>
        <taxon>Bacillati</taxon>
        <taxon>Actinomycetota</taxon>
        <taxon>Actinomycetes</taxon>
        <taxon>Propionibacteriales</taxon>
        <taxon>Nocardioidaceae</taxon>
        <taxon>Nocardioides</taxon>
    </lineage>
</organism>
<dbReference type="NCBIfam" id="NF000824">
    <property type="entry name" value="PRK00066.1"/>
    <property type="match status" value="1"/>
</dbReference>
<evidence type="ECO:0000256" key="6">
    <source>
        <dbReference type="ARBA" id="ARBA00049258"/>
    </source>
</evidence>
<keyword evidence="11" id="KW-1185">Reference proteome</keyword>
<dbReference type="NCBIfam" id="TIGR01771">
    <property type="entry name" value="L-LDH-NAD"/>
    <property type="match status" value="1"/>
</dbReference>
<dbReference type="Pfam" id="PF00056">
    <property type="entry name" value="Ldh_1_N"/>
    <property type="match status" value="1"/>
</dbReference>
<evidence type="ECO:0000313" key="11">
    <source>
        <dbReference type="Proteomes" id="UP000754710"/>
    </source>
</evidence>
<feature type="modified residue" description="Phosphotyrosine" evidence="7">
    <location>
        <position position="219"/>
    </location>
</feature>
<protein>
    <recommendedName>
        <fullName evidence="3 7">L-lactate dehydrogenase</fullName>
        <shortName evidence="7">L-LDH</shortName>
        <ecNumber evidence="3 7">1.1.1.27</ecNumber>
    </recommendedName>
</protein>
<dbReference type="InterPro" id="IPR001557">
    <property type="entry name" value="L-lactate/malate_DH"/>
</dbReference>
<feature type="binding site" evidence="7">
    <location>
        <position position="86"/>
    </location>
    <ligand>
        <name>substrate</name>
    </ligand>
</feature>
<dbReference type="CDD" id="cd05292">
    <property type="entry name" value="LDH_2"/>
    <property type="match status" value="1"/>
</dbReference>
<dbReference type="GO" id="GO:0004459">
    <property type="term" value="F:L-lactate dehydrogenase (NAD+) activity"/>
    <property type="evidence" value="ECO:0007669"/>
    <property type="project" value="UniProtKB-EC"/>
</dbReference>
<feature type="binding site" evidence="7">
    <location>
        <begin position="146"/>
        <end position="149"/>
    </location>
    <ligand>
        <name>substrate</name>
    </ligand>
</feature>
<dbReference type="SUPFAM" id="SSF56327">
    <property type="entry name" value="LDH C-terminal domain-like"/>
    <property type="match status" value="1"/>
</dbReference>
<dbReference type="NCBIfam" id="NF004863">
    <property type="entry name" value="PRK06223.1"/>
    <property type="match status" value="1"/>
</dbReference>
<keyword evidence="4 7" id="KW-0560">Oxidoreductase</keyword>
<gene>
    <name evidence="7" type="primary">ldh</name>
    <name evidence="10" type="ORF">K1X13_09325</name>
</gene>
<feature type="binding site" evidence="7">
    <location>
        <position position="228"/>
    </location>
    <ligand>
        <name>substrate</name>
    </ligand>
</feature>
<name>A0ABS7RIY6_9ACTN</name>
<dbReference type="HAMAP" id="MF_00488">
    <property type="entry name" value="Lactate_dehydrog"/>
    <property type="match status" value="1"/>
</dbReference>
<feature type="binding site" evidence="7">
    <location>
        <position position="80"/>
    </location>
    <ligand>
        <name>substrate</name>
    </ligand>
</feature>
<dbReference type="InterPro" id="IPR015955">
    <property type="entry name" value="Lactate_DH/Glyco_Ohase_4_C"/>
</dbReference>
<evidence type="ECO:0000259" key="8">
    <source>
        <dbReference type="Pfam" id="PF00056"/>
    </source>
</evidence>
<dbReference type="InterPro" id="IPR018177">
    <property type="entry name" value="L-lactate_DH_AS"/>
</dbReference>
<feature type="binding site" evidence="7">
    <location>
        <position position="166"/>
    </location>
    <ligand>
        <name>beta-D-fructose 1,6-bisphosphate</name>
        <dbReference type="ChEBI" id="CHEBI:32966"/>
        <note>allosteric activator</note>
    </ligand>
</feature>
<comment type="pathway">
    <text evidence="1 7">Fermentation; pyruvate fermentation to lactate; (S)-lactate from pyruvate: step 1/1.</text>
</comment>
<comment type="activity regulation">
    <text evidence="7">Allosterically activated by fructose 1,6-bisphosphate (FBP).</text>
</comment>
<feature type="binding site" evidence="7">
    <location>
        <position position="37"/>
    </location>
    <ligand>
        <name>NAD(+)</name>
        <dbReference type="ChEBI" id="CHEBI:57540"/>
    </ligand>
</feature>
<dbReference type="PANTHER" id="PTHR43128:SF16">
    <property type="entry name" value="L-LACTATE DEHYDROGENASE"/>
    <property type="match status" value="1"/>
</dbReference>
<evidence type="ECO:0000256" key="2">
    <source>
        <dbReference type="ARBA" id="ARBA00006054"/>
    </source>
</evidence>
<feature type="domain" description="Lactate/malate dehydrogenase C-terminal" evidence="9">
    <location>
        <begin position="143"/>
        <end position="302"/>
    </location>
</feature>
<evidence type="ECO:0000256" key="5">
    <source>
        <dbReference type="ARBA" id="ARBA00023027"/>
    </source>
</evidence>
<dbReference type="Gene3D" id="3.40.50.720">
    <property type="entry name" value="NAD(P)-binding Rossmann-like Domain"/>
    <property type="match status" value="1"/>
</dbReference>
<evidence type="ECO:0000313" key="10">
    <source>
        <dbReference type="EMBL" id="MBY9075018.1"/>
    </source>
</evidence>
<evidence type="ECO:0000259" key="9">
    <source>
        <dbReference type="Pfam" id="PF02866"/>
    </source>
</evidence>
<feature type="binding site" evidence="7">
    <location>
        <position position="11"/>
    </location>
    <ligand>
        <name>NAD(+)</name>
        <dbReference type="ChEBI" id="CHEBI:57540"/>
    </ligand>
</feature>
<dbReference type="InterPro" id="IPR022383">
    <property type="entry name" value="Lactate/malate_DH_C"/>
</dbReference>
<dbReference type="RefSeq" id="WP_221024825.1">
    <property type="nucleotide sequence ID" value="NZ_JAIEZQ010000002.1"/>
</dbReference>
<dbReference type="PRINTS" id="PR00086">
    <property type="entry name" value="LLDHDRGNASE"/>
</dbReference>
<feature type="binding site" evidence="7">
    <location>
        <position position="99"/>
    </location>
    <ligand>
        <name>NAD(+)</name>
        <dbReference type="ChEBI" id="CHEBI:57540"/>
    </ligand>
</feature>
<evidence type="ECO:0000256" key="3">
    <source>
        <dbReference type="ARBA" id="ARBA00012967"/>
    </source>
</evidence>
<comment type="caution">
    <text evidence="7">Lacks conserved residue(s) required for the propagation of feature annotation.</text>
</comment>
<feature type="binding site" evidence="7">
    <location>
        <position position="151"/>
    </location>
    <ligand>
        <name>beta-D-fructose 1,6-bisphosphate</name>
        <dbReference type="ChEBI" id="CHEBI:32966"/>
        <note>allosteric activator</note>
    </ligand>
</feature>
<comment type="caution">
    <text evidence="10">The sequence shown here is derived from an EMBL/GenBank/DDBJ whole genome shotgun (WGS) entry which is preliminary data.</text>
</comment>
<keyword evidence="7" id="KW-0021">Allosteric enzyme</keyword>
<dbReference type="PANTHER" id="PTHR43128">
    <property type="entry name" value="L-2-HYDROXYCARBOXYLATE DEHYDROGENASE (NAD(P)(+))"/>
    <property type="match status" value="1"/>
</dbReference>
<comment type="subunit">
    <text evidence="7">Homotetramer.</text>
</comment>
<feature type="active site" description="Proton acceptor" evidence="7">
    <location>
        <position position="173"/>
    </location>
</feature>
<evidence type="ECO:0000256" key="4">
    <source>
        <dbReference type="ARBA" id="ARBA00023002"/>
    </source>
</evidence>
<reference evidence="10 11" key="1">
    <citation type="submission" date="2021-08" db="EMBL/GenBank/DDBJ databases">
        <title>Nocardioides bacterium WL0053 sp. nov., isolated from the sediment.</title>
        <authorList>
            <person name="Wang L."/>
            <person name="Zhang D."/>
            <person name="Zhang A."/>
        </authorList>
    </citation>
    <scope>NUCLEOTIDE SEQUENCE [LARGE SCALE GENOMIC DNA]</scope>
    <source>
        <strain evidence="10 11">WL0053</strain>
    </source>
</reference>
<evidence type="ECO:0000256" key="7">
    <source>
        <dbReference type="HAMAP-Rule" id="MF_00488"/>
    </source>
</evidence>
<comment type="subcellular location">
    <subcellularLocation>
        <location evidence="7">Cytoplasm</location>
    </subcellularLocation>
</comment>
<feature type="binding site" evidence="7">
    <location>
        <position position="141"/>
    </location>
    <ligand>
        <name>NAD(+)</name>
        <dbReference type="ChEBI" id="CHEBI:57540"/>
    </ligand>
</feature>
<dbReference type="InterPro" id="IPR036291">
    <property type="entry name" value="NAD(P)-bd_dom_sf"/>
</dbReference>
<feature type="binding site" evidence="7">
    <location>
        <begin position="118"/>
        <end position="121"/>
    </location>
    <ligand>
        <name>substrate</name>
    </ligand>
</feature>
<keyword evidence="5 7" id="KW-0520">NAD</keyword>
<feature type="binding site" evidence="7">
    <location>
        <begin position="116"/>
        <end position="118"/>
    </location>
    <ligand>
        <name>NAD(+)</name>
        <dbReference type="ChEBI" id="CHEBI:57540"/>
    </ligand>
</feature>
<keyword evidence="7" id="KW-0597">Phosphoprotein</keyword>
<proteinExistence type="inferred from homology"/>
<sequence>MKIGLVGAGSVGATIAYACQIRGVAQTIAIYDIDPKKTRAEVLDLNHGLQFTPVASVIGSDDIEVLRDSDVIVTTAGAKQRPGQTRMDLAATNVAMMQSLMKQCMSVAPDALHLVVTNPCDVVTYAALKASGLPPSRVFGSGTVLDSSRFRYLLAQHAGVAVQNVHGYVLGEHGDSEIAIWSRANIGMVPIDEYVGASGVALDETGKREIFDQVVNAAYEIIEGKGATWYAVGLAVTRIVEAVLHDESRVLPVSTYLEDYKGISDVCLSVPCVVNRNGVERILDVPMSDAELGGLRASADQVRGVARALGL</sequence>
<dbReference type="EC" id="1.1.1.27" evidence="3 7"/>